<organism evidence="2 4">
    <name type="scientific">Oryza sativa subsp. japonica</name>
    <name type="common">Rice</name>
    <dbReference type="NCBI Taxonomy" id="39947"/>
    <lineage>
        <taxon>Eukaryota</taxon>
        <taxon>Viridiplantae</taxon>
        <taxon>Streptophyta</taxon>
        <taxon>Embryophyta</taxon>
        <taxon>Tracheophyta</taxon>
        <taxon>Spermatophyta</taxon>
        <taxon>Magnoliopsida</taxon>
        <taxon>Liliopsida</taxon>
        <taxon>Poales</taxon>
        <taxon>Poaceae</taxon>
        <taxon>BOP clade</taxon>
        <taxon>Oryzoideae</taxon>
        <taxon>Oryzeae</taxon>
        <taxon>Oryzinae</taxon>
        <taxon>Oryza</taxon>
        <taxon>Oryza sativa</taxon>
    </lineage>
</organism>
<feature type="compositionally biased region" description="Gly residues" evidence="1">
    <location>
        <begin position="13"/>
        <end position="22"/>
    </location>
</feature>
<feature type="compositionally biased region" description="Basic and acidic residues" evidence="1">
    <location>
        <begin position="117"/>
        <end position="137"/>
    </location>
</feature>
<sequence>MVEDGIEEAEAHVGGGAQGGAVGVEEVDGPVGVEAVESAWVEAEVARERELVSRRLRAPREWRWWRSAAAQEKEEGPRRGGGAEAVEAAWAATGIPSEHRRNEFYRLVLPLGVPLSSEHKSERERKGEERGKMWIPL</sequence>
<evidence type="ECO:0000313" key="3">
    <source>
        <dbReference type="EMBL" id="BAD30996.1"/>
    </source>
</evidence>
<dbReference type="EMBL" id="AP005169">
    <property type="protein sequence ID" value="BAD30996.1"/>
    <property type="molecule type" value="Genomic_DNA"/>
</dbReference>
<evidence type="ECO:0000256" key="1">
    <source>
        <dbReference type="SAM" id="MobiDB-lite"/>
    </source>
</evidence>
<evidence type="ECO:0000313" key="4">
    <source>
        <dbReference type="Proteomes" id="UP000000763"/>
    </source>
</evidence>
<dbReference type="Proteomes" id="UP000000763">
    <property type="component" value="Chromosome 7"/>
</dbReference>
<dbReference type="AlphaFoldDB" id="Q6Z6P9"/>
<feature type="region of interest" description="Disordered" evidence="1">
    <location>
        <begin position="116"/>
        <end position="137"/>
    </location>
</feature>
<reference evidence="4" key="4">
    <citation type="journal article" date="2008" name="Nucleic Acids Res.">
        <title>The rice annotation project database (RAP-DB): 2008 update.</title>
        <authorList>
            <consortium name="The rice annotation project (RAP)"/>
        </authorList>
    </citation>
    <scope>GENOME REANNOTATION</scope>
    <source>
        <strain evidence="4">cv. Nipponbare</strain>
    </source>
</reference>
<feature type="region of interest" description="Disordered" evidence="1">
    <location>
        <begin position="1"/>
        <end position="25"/>
    </location>
</feature>
<name>Q6Z6P9_ORYSJ</name>
<reference evidence="4" key="3">
    <citation type="journal article" date="2005" name="Nature">
        <title>The map-based sequence of the rice genome.</title>
        <authorList>
            <consortium name="International rice genome sequencing project (IRGSP)"/>
            <person name="Matsumoto T."/>
            <person name="Wu J."/>
            <person name="Kanamori H."/>
            <person name="Katayose Y."/>
            <person name="Fujisawa M."/>
            <person name="Namiki N."/>
            <person name="Mizuno H."/>
            <person name="Yamamoto K."/>
            <person name="Antonio B.A."/>
            <person name="Baba T."/>
            <person name="Sakata K."/>
            <person name="Nagamura Y."/>
            <person name="Aoki H."/>
            <person name="Arikawa K."/>
            <person name="Arita K."/>
            <person name="Bito T."/>
            <person name="Chiden Y."/>
            <person name="Fujitsuka N."/>
            <person name="Fukunaka R."/>
            <person name="Hamada M."/>
            <person name="Harada C."/>
            <person name="Hayashi A."/>
            <person name="Hijishita S."/>
            <person name="Honda M."/>
            <person name="Hosokawa S."/>
            <person name="Ichikawa Y."/>
            <person name="Idonuma A."/>
            <person name="Iijima M."/>
            <person name="Ikeda M."/>
            <person name="Ikeno M."/>
            <person name="Ito K."/>
            <person name="Ito S."/>
            <person name="Ito T."/>
            <person name="Ito Y."/>
            <person name="Ito Y."/>
            <person name="Iwabuchi A."/>
            <person name="Kamiya K."/>
            <person name="Karasawa W."/>
            <person name="Kurita K."/>
            <person name="Katagiri S."/>
            <person name="Kikuta A."/>
            <person name="Kobayashi H."/>
            <person name="Kobayashi N."/>
            <person name="Machita K."/>
            <person name="Maehara T."/>
            <person name="Masukawa M."/>
            <person name="Mizubayashi T."/>
            <person name="Mukai Y."/>
            <person name="Nagasaki H."/>
            <person name="Nagata Y."/>
            <person name="Naito S."/>
            <person name="Nakashima M."/>
            <person name="Nakama Y."/>
            <person name="Nakamichi Y."/>
            <person name="Nakamura M."/>
            <person name="Meguro A."/>
            <person name="Negishi M."/>
            <person name="Ohta I."/>
            <person name="Ohta T."/>
            <person name="Okamoto M."/>
            <person name="Ono N."/>
            <person name="Saji S."/>
            <person name="Sakaguchi M."/>
            <person name="Sakai K."/>
            <person name="Shibata M."/>
            <person name="Shimokawa T."/>
            <person name="Song J."/>
            <person name="Takazaki Y."/>
            <person name="Terasawa K."/>
            <person name="Tsugane M."/>
            <person name="Tsuji K."/>
            <person name="Ueda S."/>
            <person name="Waki K."/>
            <person name="Yamagata H."/>
            <person name="Yamamoto M."/>
            <person name="Yamamoto S."/>
            <person name="Yamane H."/>
            <person name="Yoshiki S."/>
            <person name="Yoshihara R."/>
            <person name="Yukawa K."/>
            <person name="Zhong H."/>
            <person name="Yano M."/>
            <person name="Yuan Q."/>
            <person name="Ouyang S."/>
            <person name="Liu J."/>
            <person name="Jones K.M."/>
            <person name="Gansberger K."/>
            <person name="Moffat K."/>
            <person name="Hill J."/>
            <person name="Bera J."/>
            <person name="Fadrosh D."/>
            <person name="Jin S."/>
            <person name="Johri S."/>
            <person name="Kim M."/>
            <person name="Overton L."/>
            <person name="Reardon M."/>
            <person name="Tsitrin T."/>
            <person name="Vuong H."/>
            <person name="Weaver B."/>
            <person name="Ciecko A."/>
            <person name="Tallon L."/>
            <person name="Jackson J."/>
            <person name="Pai G."/>
            <person name="Aken S.V."/>
            <person name="Utterback T."/>
            <person name="Reidmuller S."/>
            <person name="Feldblyum T."/>
            <person name="Hsiao J."/>
            <person name="Zismann V."/>
            <person name="Iobst S."/>
            <person name="de Vazeille A.R."/>
            <person name="Buell C.R."/>
            <person name="Ying K."/>
            <person name="Li Y."/>
            <person name="Lu T."/>
            <person name="Huang Y."/>
            <person name="Zhao Q."/>
            <person name="Feng Q."/>
            <person name="Zhang L."/>
            <person name="Zhu J."/>
            <person name="Weng Q."/>
            <person name="Mu J."/>
            <person name="Lu Y."/>
            <person name="Fan D."/>
            <person name="Liu Y."/>
            <person name="Guan J."/>
            <person name="Zhang Y."/>
            <person name="Yu S."/>
            <person name="Liu X."/>
            <person name="Zhang Y."/>
            <person name="Hong G."/>
            <person name="Han B."/>
            <person name="Choisne N."/>
            <person name="Demange N."/>
            <person name="Orjeda G."/>
            <person name="Samain S."/>
            <person name="Cattolico L."/>
            <person name="Pelletier E."/>
            <person name="Couloux A."/>
            <person name="Segurens B."/>
            <person name="Wincker P."/>
            <person name="D'Hont A."/>
            <person name="Scarpelli C."/>
            <person name="Weissenbach J."/>
            <person name="Salanoubat M."/>
            <person name="Quetier F."/>
            <person name="Yu Y."/>
            <person name="Kim H.R."/>
            <person name="Rambo T."/>
            <person name="Currie J."/>
            <person name="Collura K."/>
            <person name="Luo M."/>
            <person name="Yang T."/>
            <person name="Ammiraju J.S.S."/>
            <person name="Engler F."/>
            <person name="Soderlund C."/>
            <person name="Wing R.A."/>
            <person name="Palmer L.E."/>
            <person name="de la Bastide M."/>
            <person name="Spiegel L."/>
            <person name="Nascimento L."/>
            <person name="Zutavern T."/>
            <person name="O'Shaughnessy A."/>
            <person name="Dike S."/>
            <person name="Dedhia N."/>
            <person name="Preston R."/>
            <person name="Balija V."/>
            <person name="McCombie W.R."/>
            <person name="Chow T."/>
            <person name="Chen H."/>
            <person name="Chung M."/>
            <person name="Chen C."/>
            <person name="Shaw J."/>
            <person name="Wu H."/>
            <person name="Hsiao K."/>
            <person name="Chao Y."/>
            <person name="Chu M."/>
            <person name="Cheng C."/>
            <person name="Hour A."/>
            <person name="Lee P."/>
            <person name="Lin S."/>
            <person name="Lin Y."/>
            <person name="Liou J."/>
            <person name="Liu S."/>
            <person name="Hsing Y."/>
            <person name="Raghuvanshi S."/>
            <person name="Mohanty A."/>
            <person name="Bharti A.K."/>
            <person name="Gaur A."/>
            <person name="Gupta V."/>
            <person name="Kumar D."/>
            <person name="Ravi V."/>
            <person name="Vij S."/>
            <person name="Kapur A."/>
            <person name="Khurana P."/>
            <person name="Khurana P."/>
            <person name="Khurana J.P."/>
            <person name="Tyagi A.K."/>
            <person name="Gaikwad K."/>
            <person name="Singh A."/>
            <person name="Dalal V."/>
            <person name="Srivastava S."/>
            <person name="Dixit A."/>
            <person name="Pal A.K."/>
            <person name="Ghazi I.A."/>
            <person name="Yadav M."/>
            <person name="Pandit A."/>
            <person name="Bhargava A."/>
            <person name="Sureshbabu K."/>
            <person name="Batra K."/>
            <person name="Sharma T.R."/>
            <person name="Mohapatra T."/>
            <person name="Singh N.K."/>
            <person name="Messing J."/>
            <person name="Nelson A.B."/>
            <person name="Fuks G."/>
            <person name="Kavchok S."/>
            <person name="Keizer G."/>
            <person name="Linton E."/>
            <person name="Llaca V."/>
            <person name="Song R."/>
            <person name="Tanyolac B."/>
            <person name="Young S."/>
            <person name="Ho-Il K."/>
            <person name="Hahn J.H."/>
            <person name="Sangsakoo G."/>
            <person name="Vanavichit A."/>
            <person name="de Mattos Luiz.A.T."/>
            <person name="Zimmer P.D."/>
            <person name="Malone G."/>
            <person name="Dellagostin O."/>
            <person name="de Oliveira A.C."/>
            <person name="Bevan M."/>
            <person name="Bancroft I."/>
            <person name="Minx P."/>
            <person name="Cordum H."/>
            <person name="Wilson R."/>
            <person name="Cheng Z."/>
            <person name="Jin W."/>
            <person name="Jiang J."/>
            <person name="Leong S.A."/>
            <person name="Iwama H."/>
            <person name="Gojobori T."/>
            <person name="Itoh T."/>
            <person name="Niimura Y."/>
            <person name="Fujii Y."/>
            <person name="Habara T."/>
            <person name="Sakai H."/>
            <person name="Sato Y."/>
            <person name="Wilson G."/>
            <person name="Kumar K."/>
            <person name="McCouch S."/>
            <person name="Juretic N."/>
            <person name="Hoen D."/>
            <person name="Wright S."/>
            <person name="Bruskiewich R."/>
            <person name="Bureau T."/>
            <person name="Miyao A."/>
            <person name="Hirochika H."/>
            <person name="Nishikawa T."/>
            <person name="Kadowaki K."/>
            <person name="Sugiura M."/>
            <person name="Burr B."/>
            <person name="Sasaki T."/>
        </authorList>
    </citation>
    <scope>NUCLEOTIDE SEQUENCE [LARGE SCALE GENOMIC DNA]</scope>
    <source>
        <strain evidence="4">cv. Nipponbare</strain>
    </source>
</reference>
<reference evidence="3" key="2">
    <citation type="submission" date="2002-05" db="EMBL/GenBank/DDBJ databases">
        <title>Oryza sativa nipponbare(GA3) genomic DNA, chromosome 7, BAC clone:OSJNBa0077J18.</title>
        <authorList>
            <person name="Sasaki T."/>
            <person name="Matsumoto T."/>
            <person name="Katayose Y."/>
        </authorList>
    </citation>
    <scope>NUCLEOTIDE SEQUENCE</scope>
</reference>
<dbReference type="EMBL" id="AP004990">
    <property type="protein sequence ID" value="BAC83638.1"/>
    <property type="molecule type" value="Genomic_DNA"/>
</dbReference>
<evidence type="ECO:0000313" key="2">
    <source>
        <dbReference type="EMBL" id="BAC83638.1"/>
    </source>
</evidence>
<protein>
    <submittedName>
        <fullName evidence="2">Uncharacterized protein</fullName>
    </submittedName>
</protein>
<reference evidence="2" key="1">
    <citation type="submission" date="2002-03" db="EMBL/GenBank/DDBJ databases">
        <title>Oryza sativa nipponbare(GA3) genomic DNA, chromosome 7, BAC clone:OSJNBa0007H12.</title>
        <authorList>
            <person name="Sasaki T."/>
            <person name="Matsumoto T."/>
            <person name="Yamamoto K."/>
        </authorList>
    </citation>
    <scope>NUCLEOTIDE SEQUENCE</scope>
</reference>
<proteinExistence type="predicted"/>
<accession>Q6Z6P9</accession>
<gene>
    <name evidence="2" type="ORF">OSJNBa0007H12.10</name>
    <name evidence="3" type="ORF">OSJNBa0077J18.30</name>
</gene>